<dbReference type="PANTHER" id="PTHR28097">
    <property type="entry name" value="PHEROMONE A FACTOR RECEPTOR"/>
    <property type="match status" value="1"/>
</dbReference>
<protein>
    <submittedName>
        <fullName evidence="11">Pheromone B beta 1 receptor</fullName>
    </submittedName>
</protein>
<keyword evidence="12" id="KW-1185">Reference proteome</keyword>
<dbReference type="PRINTS" id="PR00900">
    <property type="entry name" value="PHEROMONEAR"/>
</dbReference>
<evidence type="ECO:0000313" key="11">
    <source>
        <dbReference type="EMBL" id="KAB5588649.1"/>
    </source>
</evidence>
<name>A0A5N5QAJ3_9AGAM</name>
<keyword evidence="9" id="KW-0807">Transducer</keyword>
<evidence type="ECO:0000313" key="12">
    <source>
        <dbReference type="Proteomes" id="UP000383932"/>
    </source>
</evidence>
<keyword evidence="8 11" id="KW-0675">Receptor</keyword>
<gene>
    <name evidence="11" type="ORF">CTheo_7912</name>
</gene>
<dbReference type="InterPro" id="IPR001499">
    <property type="entry name" value="GPCR_STE3"/>
</dbReference>
<evidence type="ECO:0000256" key="6">
    <source>
        <dbReference type="ARBA" id="ARBA00023040"/>
    </source>
</evidence>
<evidence type="ECO:0000256" key="9">
    <source>
        <dbReference type="ARBA" id="ARBA00023224"/>
    </source>
</evidence>
<dbReference type="InterPro" id="IPR001546">
    <property type="entry name" value="GPCR_Pheromne_A_rcpt"/>
</dbReference>
<reference evidence="11 12" key="1">
    <citation type="journal article" date="2019" name="Fungal Biol. Biotechnol.">
        <title>Draft genome sequence of fastidious pathogen Ceratobasidium theobromae, which causes vascular-streak dieback in Theobroma cacao.</title>
        <authorList>
            <person name="Ali S.S."/>
            <person name="Asman A."/>
            <person name="Shao J."/>
            <person name="Firmansyah A.P."/>
            <person name="Susilo A.W."/>
            <person name="Rosmana A."/>
            <person name="McMahon P."/>
            <person name="Junaid M."/>
            <person name="Guest D."/>
            <person name="Kheng T.Y."/>
            <person name="Meinhardt L.W."/>
            <person name="Bailey B.A."/>
        </authorList>
    </citation>
    <scope>NUCLEOTIDE SEQUENCE [LARGE SCALE GENOMIC DNA]</scope>
    <source>
        <strain evidence="11 12">CT2</strain>
    </source>
</reference>
<evidence type="ECO:0000256" key="2">
    <source>
        <dbReference type="ARBA" id="ARBA00011085"/>
    </source>
</evidence>
<comment type="caution">
    <text evidence="11">The sequence shown here is derived from an EMBL/GenBank/DDBJ whole genome shotgun (WGS) entry which is preliminary data.</text>
</comment>
<keyword evidence="5 10" id="KW-1133">Transmembrane helix</keyword>
<evidence type="ECO:0000256" key="8">
    <source>
        <dbReference type="ARBA" id="ARBA00023170"/>
    </source>
</evidence>
<dbReference type="GO" id="GO:0005886">
    <property type="term" value="C:plasma membrane"/>
    <property type="evidence" value="ECO:0007669"/>
    <property type="project" value="TreeGrafter"/>
</dbReference>
<feature type="transmembrane region" description="Helical" evidence="10">
    <location>
        <begin position="214"/>
        <end position="232"/>
    </location>
</feature>
<keyword evidence="3" id="KW-0589">Pheromone response</keyword>
<evidence type="ECO:0000256" key="1">
    <source>
        <dbReference type="ARBA" id="ARBA00004141"/>
    </source>
</evidence>
<dbReference type="GO" id="GO:0000750">
    <property type="term" value="P:pheromone-dependent signal transduction involved in conjugation with cellular fusion"/>
    <property type="evidence" value="ECO:0007669"/>
    <property type="project" value="TreeGrafter"/>
</dbReference>
<feature type="transmembrane region" description="Helical" evidence="10">
    <location>
        <begin position="18"/>
        <end position="38"/>
    </location>
</feature>
<comment type="subcellular location">
    <subcellularLocation>
        <location evidence="1">Membrane</location>
        <topology evidence="1">Multi-pass membrane protein</topology>
    </subcellularLocation>
</comment>
<dbReference type="AlphaFoldDB" id="A0A5N5QAJ3"/>
<feature type="transmembrane region" description="Helical" evidence="10">
    <location>
        <begin position="149"/>
        <end position="173"/>
    </location>
</feature>
<sequence>MGNAVIKYKIWCDISTRLMLGSTFALPACVFCICLFLAQVASPRSSPPSPSGNRRRMLFDLTICAGLPIVQMALYYVVQTNRFDIWEDTGCDVHDYTTIATLFIVYVPPAAFGLGALICGAISLYWFIRRWAQVQQILQSSQSGLSTALYLRLIIYSTIQMFCTVLLTAFWLITKTIHGLDPWVSWDYMHANEQKINQYTRANIPRSAWNVNTLIWYMIPFSSVFFFAFFGSGKEARSEYVRFFRWVFRIKPKSDSALPVRVRDVDTLNLSFRVSPAVTILIQPETTVPEIPQEMLDNVSTISRKNQKELDIRTGMVV</sequence>
<evidence type="ECO:0000256" key="10">
    <source>
        <dbReference type="SAM" id="Phobius"/>
    </source>
</evidence>
<evidence type="ECO:0000256" key="7">
    <source>
        <dbReference type="ARBA" id="ARBA00023136"/>
    </source>
</evidence>
<proteinExistence type="inferred from homology"/>
<dbReference type="PRINTS" id="PR00899">
    <property type="entry name" value="GPCRSTE3"/>
</dbReference>
<accession>A0A5N5QAJ3</accession>
<keyword evidence="4 10" id="KW-0812">Transmembrane</keyword>
<comment type="similarity">
    <text evidence="2">Belongs to the G-protein coupled receptor 4 family.</text>
</comment>
<feature type="transmembrane region" description="Helical" evidence="10">
    <location>
        <begin position="58"/>
        <end position="78"/>
    </location>
</feature>
<evidence type="ECO:0000256" key="3">
    <source>
        <dbReference type="ARBA" id="ARBA00022507"/>
    </source>
</evidence>
<dbReference type="GO" id="GO:0004933">
    <property type="term" value="F:mating-type a-factor pheromone receptor activity"/>
    <property type="evidence" value="ECO:0007669"/>
    <property type="project" value="InterPro"/>
</dbReference>
<evidence type="ECO:0000256" key="4">
    <source>
        <dbReference type="ARBA" id="ARBA00022692"/>
    </source>
</evidence>
<evidence type="ECO:0000256" key="5">
    <source>
        <dbReference type="ARBA" id="ARBA00022989"/>
    </source>
</evidence>
<dbReference type="PANTHER" id="PTHR28097:SF1">
    <property type="entry name" value="PHEROMONE A FACTOR RECEPTOR"/>
    <property type="match status" value="1"/>
</dbReference>
<feature type="transmembrane region" description="Helical" evidence="10">
    <location>
        <begin position="98"/>
        <end position="128"/>
    </location>
</feature>
<dbReference type="Proteomes" id="UP000383932">
    <property type="component" value="Unassembled WGS sequence"/>
</dbReference>
<keyword evidence="7 10" id="KW-0472">Membrane</keyword>
<organism evidence="11 12">
    <name type="scientific">Ceratobasidium theobromae</name>
    <dbReference type="NCBI Taxonomy" id="1582974"/>
    <lineage>
        <taxon>Eukaryota</taxon>
        <taxon>Fungi</taxon>
        <taxon>Dikarya</taxon>
        <taxon>Basidiomycota</taxon>
        <taxon>Agaricomycotina</taxon>
        <taxon>Agaricomycetes</taxon>
        <taxon>Cantharellales</taxon>
        <taxon>Ceratobasidiaceae</taxon>
        <taxon>Ceratobasidium</taxon>
    </lineage>
</organism>
<dbReference type="OrthoDB" id="2874149at2759"/>
<dbReference type="EMBL" id="SSOP01000399">
    <property type="protein sequence ID" value="KAB5588649.1"/>
    <property type="molecule type" value="Genomic_DNA"/>
</dbReference>
<keyword evidence="6" id="KW-0297">G-protein coupled receptor</keyword>
<dbReference type="Pfam" id="PF02076">
    <property type="entry name" value="STE3"/>
    <property type="match status" value="1"/>
</dbReference>